<dbReference type="Proteomes" id="UP000002204">
    <property type="component" value="Chromosome"/>
</dbReference>
<evidence type="ECO:0008006" key="4">
    <source>
        <dbReference type="Google" id="ProtNLM"/>
    </source>
</evidence>
<dbReference type="KEGG" id="rer:RER_22820"/>
<accession>C0ZXA5</accession>
<proteinExistence type="predicted"/>
<dbReference type="RefSeq" id="WP_020907183.1">
    <property type="nucleotide sequence ID" value="NC_012490.1"/>
</dbReference>
<dbReference type="AlphaFoldDB" id="C0ZXA5"/>
<feature type="region of interest" description="Disordered" evidence="1">
    <location>
        <begin position="163"/>
        <end position="247"/>
    </location>
</feature>
<reference evidence="3" key="1">
    <citation type="submission" date="2005-03" db="EMBL/GenBank/DDBJ databases">
        <title>Comparison of the complete genome sequences of Rhodococcus erythropolis PR4 and Rhodococcus opacus B4.</title>
        <authorList>
            <person name="Takarada H."/>
            <person name="Sekine M."/>
            <person name="Hosoyama A."/>
            <person name="Yamada R."/>
            <person name="Fujisawa T."/>
            <person name="Omata S."/>
            <person name="Shimizu A."/>
            <person name="Tsukatani N."/>
            <person name="Tanikawa S."/>
            <person name="Fujita N."/>
            <person name="Harayama S."/>
        </authorList>
    </citation>
    <scope>NUCLEOTIDE SEQUENCE [LARGE SCALE GENOMIC DNA]</scope>
    <source>
        <strain evidence="3">PR4 / NBRC 100887</strain>
    </source>
</reference>
<gene>
    <name evidence="2" type="ordered locus">RER_22820</name>
</gene>
<evidence type="ECO:0000313" key="2">
    <source>
        <dbReference type="EMBL" id="BAH32990.1"/>
    </source>
</evidence>
<protein>
    <recommendedName>
        <fullName evidence="4">Helix-turn-helix DNA binding domain protein</fullName>
    </recommendedName>
</protein>
<sequence>MASEFTRMNRDIWSSDEFLDLSASAQHLYFVLWTHPNLSFCGSVEWHPGKLSTRASDLTPELVIEAGMELARNLFIVVDPETEEVLVRSWIKHDGLCRQPNMAVAMSKDRANLSSRSLRGVVVHEVAKLRVSEPGLSAWKRDQVVNLLGQNAVDPAELLASNPWLKGSVNPSRNPSVKGSFNPSGNPSGNPKPKGPVNPGRTTTTATATQTPTTKEEESSYVSTEGYDASATEPPPRYCPQHVDEPTTSPCHACGEARRAREVWDRNEAHAVKLAQSSEAKRRAKFIQDAIDECELCDERGYFGTTVCEHNPERVETNRRGVARVREALAETAKRKADDEQL</sequence>
<evidence type="ECO:0000313" key="3">
    <source>
        <dbReference type="Proteomes" id="UP000002204"/>
    </source>
</evidence>
<dbReference type="EMBL" id="AP008957">
    <property type="protein sequence ID" value="BAH32990.1"/>
    <property type="molecule type" value="Genomic_DNA"/>
</dbReference>
<reference evidence="2 3" key="2">
    <citation type="journal article" date="2006" name="Environ. Microbiol.">
        <title>Sequence analysis of three plasmids harboured in Rhodococcus erythropolis strain PR4.</title>
        <authorList>
            <person name="Sekine M."/>
            <person name="Tanikawa S."/>
            <person name="Omata S."/>
            <person name="Saito M."/>
            <person name="Fujisawa T."/>
            <person name="Tsukatani N."/>
            <person name="Tajima T."/>
            <person name="Sekigawa T."/>
            <person name="Kosugi H."/>
            <person name="Matsuo Y."/>
            <person name="Nishiko R."/>
            <person name="Imamura K."/>
            <person name="Ito M."/>
            <person name="Narita H."/>
            <person name="Tago S."/>
            <person name="Fujita N."/>
            <person name="Harayama S."/>
        </authorList>
    </citation>
    <scope>NUCLEOTIDE SEQUENCE [LARGE SCALE GENOMIC DNA]</scope>
    <source>
        <strain evidence="3">PR4 / NBRC 100887</strain>
    </source>
</reference>
<evidence type="ECO:0000256" key="1">
    <source>
        <dbReference type="SAM" id="MobiDB-lite"/>
    </source>
</evidence>
<dbReference type="HOGENOM" id="CLU_936340_0_0_11"/>
<feature type="compositionally biased region" description="Low complexity" evidence="1">
    <location>
        <begin position="178"/>
        <end position="213"/>
    </location>
</feature>
<name>C0ZXA5_RHOE4</name>
<dbReference type="eggNOG" id="ENOG5033E7Z">
    <property type="taxonomic scope" value="Bacteria"/>
</dbReference>
<organism evidence="2 3">
    <name type="scientific">Rhodococcus erythropolis (strain PR4 / NBRC 100887)</name>
    <dbReference type="NCBI Taxonomy" id="234621"/>
    <lineage>
        <taxon>Bacteria</taxon>
        <taxon>Bacillati</taxon>
        <taxon>Actinomycetota</taxon>
        <taxon>Actinomycetes</taxon>
        <taxon>Mycobacteriales</taxon>
        <taxon>Nocardiaceae</taxon>
        <taxon>Rhodococcus</taxon>
        <taxon>Rhodococcus erythropolis group</taxon>
    </lineage>
</organism>